<evidence type="ECO:0000313" key="2">
    <source>
        <dbReference type="EMBL" id="OAQ62393.1"/>
    </source>
</evidence>
<reference evidence="2 3" key="1">
    <citation type="journal article" date="2016" name="PLoS Pathog.">
        <title>Biosynthesis of antibiotic leucinostatins in bio-control fungus Purpureocillium lilacinum and their inhibition on phytophthora revealed by genome mining.</title>
        <authorList>
            <person name="Wang G."/>
            <person name="Liu Z."/>
            <person name="Lin R."/>
            <person name="Li E."/>
            <person name="Mao Z."/>
            <person name="Ling J."/>
            <person name="Yang Y."/>
            <person name="Yin W.B."/>
            <person name="Xie B."/>
        </authorList>
    </citation>
    <scope>NUCLEOTIDE SEQUENCE [LARGE SCALE GENOMIC DNA]</scope>
    <source>
        <strain evidence="2">170</strain>
    </source>
</reference>
<feature type="region of interest" description="Disordered" evidence="1">
    <location>
        <begin position="1"/>
        <end position="199"/>
    </location>
</feature>
<dbReference type="EMBL" id="LSBJ02000007">
    <property type="protein sequence ID" value="OAQ62393.1"/>
    <property type="molecule type" value="Genomic_DNA"/>
</dbReference>
<proteinExistence type="predicted"/>
<gene>
    <name evidence="2" type="ORF">VFPPC_14138</name>
</gene>
<keyword evidence="3" id="KW-1185">Reference proteome</keyword>
<feature type="compositionally biased region" description="Low complexity" evidence="1">
    <location>
        <begin position="154"/>
        <end position="168"/>
    </location>
</feature>
<organism evidence="2 3">
    <name type="scientific">Pochonia chlamydosporia 170</name>
    <dbReference type="NCBI Taxonomy" id="1380566"/>
    <lineage>
        <taxon>Eukaryota</taxon>
        <taxon>Fungi</taxon>
        <taxon>Dikarya</taxon>
        <taxon>Ascomycota</taxon>
        <taxon>Pezizomycotina</taxon>
        <taxon>Sordariomycetes</taxon>
        <taxon>Hypocreomycetidae</taxon>
        <taxon>Hypocreales</taxon>
        <taxon>Clavicipitaceae</taxon>
        <taxon>Pochonia</taxon>
    </lineage>
</organism>
<feature type="compositionally biased region" description="Polar residues" evidence="1">
    <location>
        <begin position="87"/>
        <end position="98"/>
    </location>
</feature>
<comment type="caution">
    <text evidence="2">The sequence shown here is derived from an EMBL/GenBank/DDBJ whole genome shotgun (WGS) entry which is preliminary data.</text>
</comment>
<dbReference type="OrthoDB" id="4959531at2759"/>
<name>A0A179FBE1_METCM</name>
<dbReference type="GeneID" id="28855902"/>
<accession>A0A179FBE1</accession>
<evidence type="ECO:0000313" key="3">
    <source>
        <dbReference type="Proteomes" id="UP000078397"/>
    </source>
</evidence>
<protein>
    <submittedName>
        <fullName evidence="2">Uncharacterized protein</fullName>
    </submittedName>
</protein>
<feature type="compositionally biased region" description="Basic and acidic residues" evidence="1">
    <location>
        <begin position="135"/>
        <end position="153"/>
    </location>
</feature>
<feature type="compositionally biased region" description="Basic and acidic residues" evidence="1">
    <location>
        <begin position="68"/>
        <end position="86"/>
    </location>
</feature>
<sequence>MLTFAGRPKSSVFGRHSTDTSPPMDGEGGGGGKSSRIKRLSFMMHSPRPSQSPGSDVSPMASVPPKEVQPETKLDAKMPARTDSVKTKASTTIDTSVSYFPPPIKVDAKIDETQASSGEPSPMDPRKSSISFPEELPKPDHSPSDRTPTDARSESSFGRKSSISSVSFRRSRNPSIAPGPQKQTPYSLRIRNASPPPQR</sequence>
<dbReference type="AlphaFoldDB" id="A0A179FBE1"/>
<dbReference type="RefSeq" id="XP_018140097.1">
    <property type="nucleotide sequence ID" value="XM_018291908.1"/>
</dbReference>
<dbReference type="KEGG" id="pchm:VFPPC_14138"/>
<dbReference type="Proteomes" id="UP000078397">
    <property type="component" value="Unassembled WGS sequence"/>
</dbReference>
<evidence type="ECO:0000256" key="1">
    <source>
        <dbReference type="SAM" id="MobiDB-lite"/>
    </source>
</evidence>